<keyword evidence="2" id="KW-0805">Transcription regulation</keyword>
<dbReference type="SUPFAM" id="SSF88946">
    <property type="entry name" value="Sigma2 domain of RNA polymerase sigma factors"/>
    <property type="match status" value="1"/>
</dbReference>
<dbReference type="InterPro" id="IPR007627">
    <property type="entry name" value="RNA_pol_sigma70_r2"/>
</dbReference>
<name>A0ABY5PFU5_9ACTN</name>
<dbReference type="Pfam" id="PF20239">
    <property type="entry name" value="DUF6596"/>
    <property type="match status" value="1"/>
</dbReference>
<accession>A0ABY5PFU5</accession>
<dbReference type="SUPFAM" id="SSF88659">
    <property type="entry name" value="Sigma3 and sigma4 domains of RNA polymerase sigma factors"/>
    <property type="match status" value="1"/>
</dbReference>
<feature type="domain" description="DUF6596" evidence="7">
    <location>
        <begin position="181"/>
        <end position="281"/>
    </location>
</feature>
<keyword evidence="9" id="KW-1185">Reference proteome</keyword>
<evidence type="ECO:0000256" key="2">
    <source>
        <dbReference type="ARBA" id="ARBA00023015"/>
    </source>
</evidence>
<keyword evidence="4" id="KW-0804">Transcription</keyword>
<evidence type="ECO:0000313" key="9">
    <source>
        <dbReference type="Proteomes" id="UP001058860"/>
    </source>
</evidence>
<reference evidence="9" key="1">
    <citation type="submission" date="2021-11" db="EMBL/GenBank/DDBJ databases">
        <title>Cultivation dependent microbiological survey of springs from the worlds oldest radium mine currently devoted to the extraction of radon-saturated water.</title>
        <authorList>
            <person name="Kapinusova G."/>
            <person name="Smrhova T."/>
            <person name="Strejcek M."/>
            <person name="Suman J."/>
            <person name="Jani K."/>
            <person name="Pajer P."/>
            <person name="Uhlik O."/>
        </authorList>
    </citation>
    <scope>NUCLEOTIDE SEQUENCE [LARGE SCALE GENOMIC DNA]</scope>
    <source>
        <strain evidence="9">J379</strain>
    </source>
</reference>
<dbReference type="InterPro" id="IPR046531">
    <property type="entry name" value="DUF6596"/>
</dbReference>
<dbReference type="Pfam" id="PF04542">
    <property type="entry name" value="Sigma70_r2"/>
    <property type="match status" value="1"/>
</dbReference>
<feature type="domain" description="RNA polymerase sigma-70 region 2" evidence="5">
    <location>
        <begin position="20"/>
        <end position="80"/>
    </location>
</feature>
<dbReference type="Gene3D" id="1.10.1740.10">
    <property type="match status" value="1"/>
</dbReference>
<evidence type="ECO:0000259" key="6">
    <source>
        <dbReference type="Pfam" id="PF08281"/>
    </source>
</evidence>
<dbReference type="Proteomes" id="UP001058860">
    <property type="component" value="Chromosome"/>
</dbReference>
<comment type="similarity">
    <text evidence="1">Belongs to the sigma-70 factor family. ECF subfamily.</text>
</comment>
<evidence type="ECO:0000259" key="5">
    <source>
        <dbReference type="Pfam" id="PF04542"/>
    </source>
</evidence>
<keyword evidence="3" id="KW-0731">Sigma factor</keyword>
<gene>
    <name evidence="8" type="ORF">LRS13_22115</name>
</gene>
<sequence length="413" mass="44564">MSDAAAHAALEQLMRDDRARIIASIVRTTRDLDLAEDALADALAAAATGWPRTGIPEEPAAWVLTVARRRAIDRLRRRTRDDRSDAALAELERTPSAPPADGTLPDERLELLFACCHPALALDARIALTLRAVARLTTPEIAAAFLTSETAMAQRLVRATRRLADSGIPIEVPSPEQLPERLDGVLGVIYLVFNEGYAASGDAPRVRVDLCDDAIRLGRLLSVLLPDEPEVLGLTALMLFHDARRATRVDADGLAVLLEDQDRARWDRARIAEADGLLERALLVGRRGPYLVQACIAALHASAPSAEDTDWAQIVALYGALLELRPSPVGELARAGAVGMRDGPDAGLQAVDAVRARHPDHDPGRVAAVRADLLRRGGRTDEAMAAYETAIARLPAEAERAFLRARLGELADQ</sequence>
<dbReference type="InterPro" id="IPR013325">
    <property type="entry name" value="RNA_pol_sigma_r2"/>
</dbReference>
<evidence type="ECO:0000256" key="1">
    <source>
        <dbReference type="ARBA" id="ARBA00010641"/>
    </source>
</evidence>
<protein>
    <recommendedName>
        <fullName evidence="10">RNA polymerase subunit sigma-24</fullName>
    </recommendedName>
</protein>
<dbReference type="InterPro" id="IPR013249">
    <property type="entry name" value="RNA_pol_sigma70_r4_t2"/>
</dbReference>
<dbReference type="PANTHER" id="PTHR47756:SF2">
    <property type="entry name" value="BLL6612 PROTEIN"/>
    <property type="match status" value="1"/>
</dbReference>
<proteinExistence type="inferred from homology"/>
<dbReference type="InterPro" id="IPR013324">
    <property type="entry name" value="RNA_pol_sigma_r3/r4-like"/>
</dbReference>
<dbReference type="PANTHER" id="PTHR47756">
    <property type="entry name" value="BLL6612 PROTEIN-RELATED"/>
    <property type="match status" value="1"/>
</dbReference>
<evidence type="ECO:0008006" key="10">
    <source>
        <dbReference type="Google" id="ProtNLM"/>
    </source>
</evidence>
<dbReference type="Pfam" id="PF08281">
    <property type="entry name" value="Sigma70_r4_2"/>
    <property type="match status" value="1"/>
</dbReference>
<evidence type="ECO:0000259" key="7">
    <source>
        <dbReference type="Pfam" id="PF20239"/>
    </source>
</evidence>
<organism evidence="8 9">
    <name type="scientific">Svornostia abyssi</name>
    <dbReference type="NCBI Taxonomy" id="2898438"/>
    <lineage>
        <taxon>Bacteria</taxon>
        <taxon>Bacillati</taxon>
        <taxon>Actinomycetota</taxon>
        <taxon>Thermoleophilia</taxon>
        <taxon>Solirubrobacterales</taxon>
        <taxon>Baekduiaceae</taxon>
        <taxon>Svornostia</taxon>
    </lineage>
</organism>
<dbReference type="EMBL" id="CP088295">
    <property type="protein sequence ID" value="UUY03335.1"/>
    <property type="molecule type" value="Genomic_DNA"/>
</dbReference>
<feature type="domain" description="RNA polymerase sigma factor 70 region 4 type 2" evidence="6">
    <location>
        <begin position="113"/>
        <end position="163"/>
    </location>
</feature>
<evidence type="ECO:0000256" key="4">
    <source>
        <dbReference type="ARBA" id="ARBA00023163"/>
    </source>
</evidence>
<evidence type="ECO:0000256" key="3">
    <source>
        <dbReference type="ARBA" id="ARBA00023082"/>
    </source>
</evidence>
<evidence type="ECO:0000313" key="8">
    <source>
        <dbReference type="EMBL" id="UUY03335.1"/>
    </source>
</evidence>